<name>A0A396GVF7_MEDTR</name>
<gene>
    <name evidence="3" type="ORF">MtrunA17_Chr8g0388251</name>
</gene>
<dbReference type="EMBL" id="PSQE01000008">
    <property type="protein sequence ID" value="RHN43474.1"/>
    <property type="molecule type" value="Genomic_DNA"/>
</dbReference>
<dbReference type="Gene3D" id="1.25.40.10">
    <property type="entry name" value="Tetratricopeptide repeat domain"/>
    <property type="match status" value="1"/>
</dbReference>
<protein>
    <submittedName>
        <fullName evidence="3">Putative pentatricopeptide</fullName>
    </submittedName>
</protein>
<dbReference type="InterPro" id="IPR002885">
    <property type="entry name" value="PPR_rpt"/>
</dbReference>
<dbReference type="InterPro" id="IPR011990">
    <property type="entry name" value="TPR-like_helical_dom_sf"/>
</dbReference>
<comment type="caution">
    <text evidence="3">The sequence shown here is derived from an EMBL/GenBank/DDBJ whole genome shotgun (WGS) entry which is preliminary data.</text>
</comment>
<dbReference type="PROSITE" id="PS51375">
    <property type="entry name" value="PPR"/>
    <property type="match status" value="1"/>
</dbReference>
<keyword evidence="1" id="KW-0677">Repeat</keyword>
<reference evidence="3" key="1">
    <citation type="journal article" date="2018" name="Nat. Plants">
        <title>Whole-genome landscape of Medicago truncatula symbiotic genes.</title>
        <authorList>
            <person name="Pecrix Y."/>
            <person name="Gamas P."/>
            <person name="Carrere S."/>
        </authorList>
    </citation>
    <scope>NUCLEOTIDE SEQUENCE</scope>
    <source>
        <tissue evidence="3">Leaves</tissue>
    </source>
</reference>
<evidence type="ECO:0000256" key="2">
    <source>
        <dbReference type="PROSITE-ProRule" id="PRU00708"/>
    </source>
</evidence>
<proteinExistence type="predicted"/>
<sequence length="575" mass="63556">MILNISTPSFSRILPHPSSSFKLSETYSNRNNASYPVFIFTKPLKFINLKASISESQNETSNSNNLLDQQLLLRVAATAKDADEALQLIADNSSTNGGVVSTSDCCSIISAALERNNPQLALSVFYSMRSTFHQVGESGPLVERWKWSRPNARVYTLLIQGLAASLRVSDALSVVKYICEVGVSPSEEVPFGKIVRCPTCRIAVAVAQPQQGIQIVSCAKCRYQYELVSGNIVNIQSEEIRLVRSPPAERSMDITAWKKGLRFLKLMKQSIPSAVHSIVVQTPSGMARTHRFATETVDLPAQEGERVTVAVAAPSNVYRKLGPIKLSSRAPDLYPGEAMCITNHKDGRESRLVRAPTKDENSSLLKPSILFPLLALFATGDAASGLIDPSLPQFLSVVAVSSLAIGSALNSFVFPQFNQLPQRSVEVTAIKQRLLSQYDMLQSRINDLKEAAEKEVWMLARMCQLENKISAVGEPSYRTRISKVKRVRESLQNSLQGRIELIASYARISSMIEIEVEMETDVLAAETTSDVDGFTEQIEQIMELENLEERWKMQAEANDEAERLLSSQPVPLDEV</sequence>
<accession>A0A396GVF7</accession>
<dbReference type="PANTHER" id="PTHR37381">
    <property type="entry name" value="PENTATRICOPEPTIDE REPEAT (PPR) SUPERFAMILY PROTEIN"/>
    <property type="match status" value="1"/>
</dbReference>
<feature type="repeat" description="PPR" evidence="2">
    <location>
        <begin position="151"/>
        <end position="185"/>
    </location>
</feature>
<organism evidence="3">
    <name type="scientific">Medicago truncatula</name>
    <name type="common">Barrel medic</name>
    <name type="synonym">Medicago tribuloides</name>
    <dbReference type="NCBI Taxonomy" id="3880"/>
    <lineage>
        <taxon>Eukaryota</taxon>
        <taxon>Viridiplantae</taxon>
        <taxon>Streptophyta</taxon>
        <taxon>Embryophyta</taxon>
        <taxon>Tracheophyta</taxon>
        <taxon>Spermatophyta</taxon>
        <taxon>Magnoliopsida</taxon>
        <taxon>eudicotyledons</taxon>
        <taxon>Gunneridae</taxon>
        <taxon>Pentapetalae</taxon>
        <taxon>rosids</taxon>
        <taxon>fabids</taxon>
        <taxon>Fabales</taxon>
        <taxon>Fabaceae</taxon>
        <taxon>Papilionoideae</taxon>
        <taxon>50 kb inversion clade</taxon>
        <taxon>NPAAA clade</taxon>
        <taxon>Hologalegina</taxon>
        <taxon>IRL clade</taxon>
        <taxon>Trifolieae</taxon>
        <taxon>Medicago</taxon>
    </lineage>
</organism>
<dbReference type="PANTHER" id="PTHR37381:SF1">
    <property type="entry name" value="PENTATRICOPEPTIDE REPEAT (PPR) SUPERFAMILY PROTEIN"/>
    <property type="match status" value="1"/>
</dbReference>
<evidence type="ECO:0000256" key="1">
    <source>
        <dbReference type="ARBA" id="ARBA00022737"/>
    </source>
</evidence>
<dbReference type="Proteomes" id="UP000265566">
    <property type="component" value="Chromosome 8"/>
</dbReference>
<dbReference type="Gramene" id="rna50058">
    <property type="protein sequence ID" value="RHN43474.1"/>
    <property type="gene ID" value="gene50058"/>
</dbReference>
<evidence type="ECO:0000313" key="3">
    <source>
        <dbReference type="EMBL" id="RHN43474.1"/>
    </source>
</evidence>
<dbReference type="AlphaFoldDB" id="A0A396GVF7"/>